<dbReference type="EMBL" id="FUKI01000005">
    <property type="protein sequence ID" value="SJM89308.1"/>
    <property type="molecule type" value="Genomic_DNA"/>
</dbReference>
<dbReference type="SUPFAM" id="SSF51120">
    <property type="entry name" value="beta-Roll"/>
    <property type="match status" value="2"/>
</dbReference>
<keyword evidence="5" id="KW-1185">Reference proteome</keyword>
<evidence type="ECO:0000313" key="4">
    <source>
        <dbReference type="EMBL" id="SJM89308.1"/>
    </source>
</evidence>
<dbReference type="InterPro" id="IPR011049">
    <property type="entry name" value="Serralysin-like_metalloprot_C"/>
</dbReference>
<dbReference type="PROSITE" id="PS00330">
    <property type="entry name" value="HEMOLYSIN_CALCIUM"/>
    <property type="match status" value="2"/>
</dbReference>
<dbReference type="Pfam" id="PF00353">
    <property type="entry name" value="HemolysinCabind"/>
    <property type="match status" value="5"/>
</dbReference>
<dbReference type="GO" id="GO:0005576">
    <property type="term" value="C:extracellular region"/>
    <property type="evidence" value="ECO:0007669"/>
    <property type="project" value="UniProtKB-SubCell"/>
</dbReference>
<dbReference type="Gene3D" id="2.150.10.10">
    <property type="entry name" value="Serralysin-like metalloprotease, C-terminal"/>
    <property type="match status" value="2"/>
</dbReference>
<dbReference type="GO" id="GO:0005509">
    <property type="term" value="F:calcium ion binding"/>
    <property type="evidence" value="ECO:0007669"/>
    <property type="project" value="InterPro"/>
</dbReference>
<dbReference type="PRINTS" id="PR00313">
    <property type="entry name" value="CABNDNGRPT"/>
</dbReference>
<proteinExistence type="predicted"/>
<dbReference type="InterPro" id="IPR018511">
    <property type="entry name" value="Hemolysin-typ_Ca-bd_CS"/>
</dbReference>
<organism evidence="4 5">
    <name type="scientific">Crenothrix polyspora</name>
    <dbReference type="NCBI Taxonomy" id="360316"/>
    <lineage>
        <taxon>Bacteria</taxon>
        <taxon>Pseudomonadati</taxon>
        <taxon>Pseudomonadota</taxon>
        <taxon>Gammaproteobacteria</taxon>
        <taxon>Methylococcales</taxon>
        <taxon>Crenotrichaceae</taxon>
        <taxon>Crenothrix</taxon>
    </lineage>
</organism>
<comment type="subcellular location">
    <subcellularLocation>
        <location evidence="1">Secreted</location>
    </subcellularLocation>
</comment>
<keyword evidence="2" id="KW-0964">Secreted</keyword>
<sequence length="573" mass="56232">MAIYALTTNNDNLVGTTGNDIFNATYNAAVTDTFGAGDFLNGGAGIDTLNIAHIMGNAAITPPDALWTNISNIEKIVFNTTGAGAQTLTSGIKFNAAFSVSGVDLTTITSGAGAIDVTLSSFTGAATLTTTSVAGAQTIVTGVAHSTVKAASGAGALDIKGIGLASAVATTTGAGAQTIGDGSGNGANLVAVTATSVGGAQTIISTSASAVTVAVTSAAGVQTVITGAGADVINAATTATVNTINTGAGNDTITVLATASGNYAVDGGSGNDTMTGGAGIDTLLGGLGNDSLNGRGGADSMTGGDGSDLYYVDSAADVVIETNAITSTGGIDTVNSYLGAYSLGANVENGRVMATTVANLTGNGLNNVLYAGAGNNTLDGGLGVDTADYSYTSSSVSVNLSLTLAQATTGSGSDKLISIENLTGSMYNDTLNGNASGNVLDGGFGNDTLVGGTGNDTLIGGMGRDVLTGGLGTDTFDFNALSEMAITKNTWDIITDFVRGQDKIDLTTLDANAATLANDAFIGFISSTSIFTTAGQLRLSGGVLYGNTDTDSAAEFSIQLTGITALTTSDFVL</sequence>
<evidence type="ECO:0000256" key="1">
    <source>
        <dbReference type="ARBA" id="ARBA00004613"/>
    </source>
</evidence>
<dbReference type="RefSeq" id="WP_087142080.1">
    <property type="nucleotide sequence ID" value="NZ_FUKI01000005.1"/>
</dbReference>
<evidence type="ECO:0000256" key="2">
    <source>
        <dbReference type="ARBA" id="ARBA00022525"/>
    </source>
</evidence>
<dbReference type="InterPro" id="IPR001343">
    <property type="entry name" value="Hemolysn_Ca-bd"/>
</dbReference>
<gene>
    <name evidence="4" type="ORF">CRENPOLYSF1_1020009</name>
</gene>
<reference evidence="5" key="1">
    <citation type="submission" date="2017-02" db="EMBL/GenBank/DDBJ databases">
        <authorList>
            <person name="Daims H."/>
        </authorList>
    </citation>
    <scope>NUCLEOTIDE SEQUENCE [LARGE SCALE GENOMIC DNA]</scope>
</reference>
<dbReference type="PANTHER" id="PTHR38340:SF1">
    <property type="entry name" value="S-LAYER PROTEIN"/>
    <property type="match status" value="1"/>
</dbReference>
<name>A0A1R4GZA0_9GAMM</name>
<dbReference type="Proteomes" id="UP000195667">
    <property type="component" value="Unassembled WGS sequence"/>
</dbReference>
<keyword evidence="3" id="KW-0106">Calcium</keyword>
<dbReference type="OrthoDB" id="7329412at2"/>
<dbReference type="InterPro" id="IPR050557">
    <property type="entry name" value="RTX_toxin/Mannuronan_C5-epim"/>
</dbReference>
<protein>
    <submittedName>
        <fullName evidence="4">Uncharacterized protein</fullName>
    </submittedName>
</protein>
<dbReference type="PANTHER" id="PTHR38340">
    <property type="entry name" value="S-LAYER PROTEIN"/>
    <property type="match status" value="1"/>
</dbReference>
<evidence type="ECO:0000256" key="3">
    <source>
        <dbReference type="ARBA" id="ARBA00022837"/>
    </source>
</evidence>
<accession>A0A1R4GZA0</accession>
<evidence type="ECO:0000313" key="5">
    <source>
        <dbReference type="Proteomes" id="UP000195667"/>
    </source>
</evidence>
<dbReference type="AlphaFoldDB" id="A0A1R4GZA0"/>